<dbReference type="CDD" id="cd01612">
    <property type="entry name" value="Ubl_ATG12"/>
    <property type="match status" value="1"/>
</dbReference>
<keyword evidence="1 4" id="KW-1017">Isopeptide bond</keyword>
<sequence>RRRTGPPESPSSPSTATPAPMAGSDDDQKVVVCLRSLGSAPMLRRNKFKISGREKFSKIIEFLRGQLQKDTLFVYVHSAFSLNPFSPKPDELLIDLYNNFAMDGNLVVSYAFWAPWG</sequence>
<evidence type="ECO:0000256" key="2">
    <source>
        <dbReference type="ARBA" id="ARBA00022786"/>
    </source>
</evidence>
<name>A0A453PQH8_AEGTS</name>
<evidence type="ECO:0000256" key="5">
    <source>
        <dbReference type="SAM" id="MobiDB-lite"/>
    </source>
</evidence>
<dbReference type="Gene3D" id="3.10.20.90">
    <property type="entry name" value="Phosphatidylinositol 3-kinase Catalytic Subunit, Chain A, domain 1"/>
    <property type="match status" value="1"/>
</dbReference>
<feature type="region of interest" description="Disordered" evidence="5">
    <location>
        <begin position="1"/>
        <end position="25"/>
    </location>
</feature>
<proteinExistence type="inferred from homology"/>
<dbReference type="GO" id="GO:0034045">
    <property type="term" value="C:phagophore assembly site membrane"/>
    <property type="evidence" value="ECO:0007669"/>
    <property type="project" value="TreeGrafter"/>
</dbReference>
<dbReference type="PANTHER" id="PTHR13385:SF0">
    <property type="entry name" value="UBIQUITIN-LIKE PROTEIN ATG12"/>
    <property type="match status" value="1"/>
</dbReference>
<dbReference type="GO" id="GO:0034727">
    <property type="term" value="P:piecemeal microautophagy of the nucleus"/>
    <property type="evidence" value="ECO:0007669"/>
    <property type="project" value="TreeGrafter"/>
</dbReference>
<feature type="compositionally biased region" description="Low complexity" evidence="5">
    <location>
        <begin position="11"/>
        <end position="23"/>
    </location>
</feature>
<accession>A0A453PQH8</accession>
<dbReference type="GO" id="GO:0000422">
    <property type="term" value="P:autophagy of mitochondrion"/>
    <property type="evidence" value="ECO:0007669"/>
    <property type="project" value="TreeGrafter"/>
</dbReference>
<comment type="similarity">
    <text evidence="4">Belongs to the ATG12 family.</text>
</comment>
<dbReference type="STRING" id="200361.A0A453PQH8"/>
<dbReference type="Proteomes" id="UP000015105">
    <property type="component" value="Chromosome 6D"/>
</dbReference>
<dbReference type="GO" id="GO:0061723">
    <property type="term" value="P:glycophagy"/>
    <property type="evidence" value="ECO:0007669"/>
    <property type="project" value="TreeGrafter"/>
</dbReference>
<dbReference type="EnsemblPlants" id="AET6Gv20825000.2">
    <property type="protein sequence ID" value="AET6Gv20825000.2"/>
    <property type="gene ID" value="AET6Gv20825000"/>
</dbReference>
<protein>
    <recommendedName>
        <fullName evidence="4">Ubiquitin-like protein ATG12</fullName>
    </recommendedName>
</protein>
<dbReference type="GO" id="GO:0000421">
    <property type="term" value="C:autophagosome membrane"/>
    <property type="evidence" value="ECO:0007669"/>
    <property type="project" value="TreeGrafter"/>
</dbReference>
<reference evidence="7" key="1">
    <citation type="journal article" date="2014" name="Science">
        <title>Ancient hybridizations among the ancestral genomes of bread wheat.</title>
        <authorList>
            <consortium name="International Wheat Genome Sequencing Consortium,"/>
            <person name="Marcussen T."/>
            <person name="Sandve S.R."/>
            <person name="Heier L."/>
            <person name="Spannagl M."/>
            <person name="Pfeifer M."/>
            <person name="Jakobsen K.S."/>
            <person name="Wulff B.B."/>
            <person name="Steuernagel B."/>
            <person name="Mayer K.F."/>
            <person name="Olsen O.A."/>
        </authorList>
    </citation>
    <scope>NUCLEOTIDE SEQUENCE [LARGE SCALE GENOMIC DNA]</scope>
    <source>
        <strain evidence="7">cv. AL8/78</strain>
    </source>
</reference>
<dbReference type="PANTHER" id="PTHR13385">
    <property type="entry name" value="AUTOPHAGY PROTEIN 12"/>
    <property type="match status" value="1"/>
</dbReference>
<dbReference type="GO" id="GO:0000045">
    <property type="term" value="P:autophagosome assembly"/>
    <property type="evidence" value="ECO:0007669"/>
    <property type="project" value="InterPro"/>
</dbReference>
<comment type="function">
    <text evidence="4">Ubiquitin-like protein involved in cytoplasm to vacuole transport (Cvt) and autophagic vesicle formation.</text>
</comment>
<evidence type="ECO:0000256" key="3">
    <source>
        <dbReference type="ARBA" id="ARBA00023006"/>
    </source>
</evidence>
<dbReference type="GO" id="GO:0034274">
    <property type="term" value="C:Atg12-Atg5-Atg16 complex"/>
    <property type="evidence" value="ECO:0007669"/>
    <property type="project" value="TreeGrafter"/>
</dbReference>
<keyword evidence="7" id="KW-1185">Reference proteome</keyword>
<dbReference type="InterPro" id="IPR029071">
    <property type="entry name" value="Ubiquitin-like_domsf"/>
</dbReference>
<dbReference type="Pfam" id="PF04110">
    <property type="entry name" value="APG12"/>
    <property type="match status" value="1"/>
</dbReference>
<dbReference type="InterPro" id="IPR007242">
    <property type="entry name" value="Atg12"/>
</dbReference>
<evidence type="ECO:0000256" key="1">
    <source>
        <dbReference type="ARBA" id="ARBA00022499"/>
    </source>
</evidence>
<dbReference type="AlphaFoldDB" id="A0A453PQH8"/>
<comment type="subunit">
    <text evidence="4">Forms a conjugate with ATG5.</text>
</comment>
<dbReference type="GO" id="GO:0019776">
    <property type="term" value="F:Atg8-family ligase activity"/>
    <property type="evidence" value="ECO:0007669"/>
    <property type="project" value="TreeGrafter"/>
</dbReference>
<reference evidence="7" key="2">
    <citation type="journal article" date="2017" name="Nat. Plants">
        <title>The Aegilops tauschii genome reveals multiple impacts of transposons.</title>
        <authorList>
            <person name="Zhao G."/>
            <person name="Zou C."/>
            <person name="Li K."/>
            <person name="Wang K."/>
            <person name="Li T."/>
            <person name="Gao L."/>
            <person name="Zhang X."/>
            <person name="Wang H."/>
            <person name="Yang Z."/>
            <person name="Liu X."/>
            <person name="Jiang W."/>
            <person name="Mao L."/>
            <person name="Kong X."/>
            <person name="Jiao Y."/>
            <person name="Jia J."/>
        </authorList>
    </citation>
    <scope>NUCLEOTIDE SEQUENCE [LARGE SCALE GENOMIC DNA]</scope>
    <source>
        <strain evidence="7">cv. AL8/78</strain>
    </source>
</reference>
<keyword evidence="3 4" id="KW-0072">Autophagy</keyword>
<evidence type="ECO:0000256" key="4">
    <source>
        <dbReference type="RuleBase" id="RU361201"/>
    </source>
</evidence>
<reference evidence="6" key="5">
    <citation type="journal article" date="2021" name="G3 (Bethesda)">
        <title>Aegilops tauschii genome assembly Aet v5.0 features greater sequence contiguity and improved annotation.</title>
        <authorList>
            <person name="Wang L."/>
            <person name="Zhu T."/>
            <person name="Rodriguez J.C."/>
            <person name="Deal K.R."/>
            <person name="Dubcovsky J."/>
            <person name="McGuire P.E."/>
            <person name="Lux T."/>
            <person name="Spannagl M."/>
            <person name="Mayer K.F.X."/>
            <person name="Baldrich P."/>
            <person name="Meyers B.C."/>
            <person name="Huo N."/>
            <person name="Gu Y.Q."/>
            <person name="Zhou H."/>
            <person name="Devos K.M."/>
            <person name="Bennetzen J.L."/>
            <person name="Unver T."/>
            <person name="Budak H."/>
            <person name="Gulick P.J."/>
            <person name="Galiba G."/>
            <person name="Kalapos B."/>
            <person name="Nelson D.R."/>
            <person name="Li P."/>
            <person name="You F.M."/>
            <person name="Luo M.C."/>
            <person name="Dvorak J."/>
        </authorList>
    </citation>
    <scope>NUCLEOTIDE SEQUENCE [LARGE SCALE GENOMIC DNA]</scope>
    <source>
        <strain evidence="6">cv. AL8/78</strain>
    </source>
</reference>
<evidence type="ECO:0000313" key="6">
    <source>
        <dbReference type="EnsemblPlants" id="AET6Gv20825000.2"/>
    </source>
</evidence>
<reference evidence="6" key="4">
    <citation type="submission" date="2019-03" db="UniProtKB">
        <authorList>
            <consortium name="EnsemblPlants"/>
        </authorList>
    </citation>
    <scope>IDENTIFICATION</scope>
</reference>
<dbReference type="GO" id="GO:0097352">
    <property type="term" value="P:autophagosome maturation"/>
    <property type="evidence" value="ECO:0007669"/>
    <property type="project" value="TreeGrafter"/>
</dbReference>
<keyword evidence="2 4" id="KW-0833">Ubl conjugation pathway</keyword>
<dbReference type="SUPFAM" id="SSF54236">
    <property type="entry name" value="Ubiquitin-like"/>
    <property type="match status" value="1"/>
</dbReference>
<reference evidence="6" key="3">
    <citation type="journal article" date="2017" name="Nature">
        <title>Genome sequence of the progenitor of the wheat D genome Aegilops tauschii.</title>
        <authorList>
            <person name="Luo M.C."/>
            <person name="Gu Y.Q."/>
            <person name="Puiu D."/>
            <person name="Wang H."/>
            <person name="Twardziok S.O."/>
            <person name="Deal K.R."/>
            <person name="Huo N."/>
            <person name="Zhu T."/>
            <person name="Wang L."/>
            <person name="Wang Y."/>
            <person name="McGuire P.E."/>
            <person name="Liu S."/>
            <person name="Long H."/>
            <person name="Ramasamy R.K."/>
            <person name="Rodriguez J.C."/>
            <person name="Van S.L."/>
            <person name="Yuan L."/>
            <person name="Wang Z."/>
            <person name="Xia Z."/>
            <person name="Xiao L."/>
            <person name="Anderson O.D."/>
            <person name="Ouyang S."/>
            <person name="Liang Y."/>
            <person name="Zimin A.V."/>
            <person name="Pertea G."/>
            <person name="Qi P."/>
            <person name="Bennetzen J.L."/>
            <person name="Dai X."/>
            <person name="Dawson M.W."/>
            <person name="Muller H.G."/>
            <person name="Kugler K."/>
            <person name="Rivarola-Duarte L."/>
            <person name="Spannagl M."/>
            <person name="Mayer K.F.X."/>
            <person name="Lu F.H."/>
            <person name="Bevan M.W."/>
            <person name="Leroy P."/>
            <person name="Li P."/>
            <person name="You F.M."/>
            <person name="Sun Q."/>
            <person name="Liu Z."/>
            <person name="Lyons E."/>
            <person name="Wicker T."/>
            <person name="Salzberg S.L."/>
            <person name="Devos K.M."/>
            <person name="Dvorak J."/>
        </authorList>
    </citation>
    <scope>NUCLEOTIDE SEQUENCE [LARGE SCALE GENOMIC DNA]</scope>
    <source>
        <strain evidence="6">cv. AL8/78</strain>
    </source>
</reference>
<evidence type="ECO:0000313" key="7">
    <source>
        <dbReference type="Proteomes" id="UP000015105"/>
    </source>
</evidence>
<dbReference type="Gramene" id="AET6Gv20825000.2">
    <property type="protein sequence ID" value="AET6Gv20825000.2"/>
    <property type="gene ID" value="AET6Gv20825000"/>
</dbReference>
<organism evidence="6 7">
    <name type="scientific">Aegilops tauschii subsp. strangulata</name>
    <name type="common">Goatgrass</name>
    <dbReference type="NCBI Taxonomy" id="200361"/>
    <lineage>
        <taxon>Eukaryota</taxon>
        <taxon>Viridiplantae</taxon>
        <taxon>Streptophyta</taxon>
        <taxon>Embryophyta</taxon>
        <taxon>Tracheophyta</taxon>
        <taxon>Spermatophyta</taxon>
        <taxon>Magnoliopsida</taxon>
        <taxon>Liliopsida</taxon>
        <taxon>Poales</taxon>
        <taxon>Poaceae</taxon>
        <taxon>BOP clade</taxon>
        <taxon>Pooideae</taxon>
        <taxon>Triticodae</taxon>
        <taxon>Triticeae</taxon>
        <taxon>Triticinae</taxon>
        <taxon>Aegilops</taxon>
    </lineage>
</organism>